<sequence length="51" mass="5902">MHLLIKPIKKTHLLGLFHLTTPHSIRMNILKTEIGDKKTTTHKAIVNRQSF</sequence>
<proteinExistence type="predicted"/>
<dbReference type="AlphaFoldDB" id="A0ABD7FX03"/>
<evidence type="ECO:0000313" key="1">
    <source>
        <dbReference type="EMBL" id="RBM69203.1"/>
    </source>
</evidence>
<accession>A0ABD7FX03</accession>
<protein>
    <submittedName>
        <fullName evidence="1">1-deoxy-D-xylulose 5-phosphate reductoisomerase</fullName>
    </submittedName>
</protein>
<gene>
    <name evidence="1" type="ORF">DLR72_06600</name>
</gene>
<evidence type="ECO:0000313" key="2">
    <source>
        <dbReference type="Proteomes" id="UP000252199"/>
    </source>
</evidence>
<dbReference type="EMBL" id="QKKU01000043">
    <property type="protein sequence ID" value="RBM69203.1"/>
    <property type="molecule type" value="Genomic_DNA"/>
</dbReference>
<dbReference type="Proteomes" id="UP000252199">
    <property type="component" value="Unassembled WGS sequence"/>
</dbReference>
<reference evidence="1 2" key="1">
    <citation type="submission" date="2018-06" db="EMBL/GenBank/DDBJ databases">
        <title>Draft genome sequences of nine Vibrio sp. clinical isolates from across the United States representing the closest known relative of Vibrio cholerae.</title>
        <authorList>
            <person name="Islam M.T."/>
            <person name="Liang K."/>
            <person name="Im M.S."/>
            <person name="Winkjer J."/>
            <person name="Busby S."/>
            <person name="Batra D."/>
            <person name="Rowe L."/>
            <person name="Tarr C.L."/>
            <person name="Boucher Y."/>
        </authorList>
    </citation>
    <scope>NUCLEOTIDE SEQUENCE [LARGE SCALE GENOMIC DNA]</scope>
    <source>
        <strain evidence="1 2">2017V-1110</strain>
    </source>
</reference>
<name>A0ABD7FX03_9VIBR</name>
<comment type="caution">
    <text evidence="1">The sequence shown here is derived from an EMBL/GenBank/DDBJ whole genome shotgun (WGS) entry which is preliminary data.</text>
</comment>
<organism evidence="1 2">
    <name type="scientific">Vibrio paracholerae</name>
    <dbReference type="NCBI Taxonomy" id="650003"/>
    <lineage>
        <taxon>Bacteria</taxon>
        <taxon>Pseudomonadati</taxon>
        <taxon>Pseudomonadota</taxon>
        <taxon>Gammaproteobacteria</taxon>
        <taxon>Vibrionales</taxon>
        <taxon>Vibrionaceae</taxon>
        <taxon>Vibrio</taxon>
    </lineage>
</organism>